<keyword evidence="3" id="KW-1185">Reference proteome</keyword>
<dbReference type="Proteomes" id="UP001465755">
    <property type="component" value="Unassembled WGS sequence"/>
</dbReference>
<proteinExistence type="predicted"/>
<organism evidence="2 3">
    <name type="scientific">Symbiochloris irregularis</name>
    <dbReference type="NCBI Taxonomy" id="706552"/>
    <lineage>
        <taxon>Eukaryota</taxon>
        <taxon>Viridiplantae</taxon>
        <taxon>Chlorophyta</taxon>
        <taxon>core chlorophytes</taxon>
        <taxon>Trebouxiophyceae</taxon>
        <taxon>Trebouxiales</taxon>
        <taxon>Trebouxiaceae</taxon>
        <taxon>Symbiochloris</taxon>
    </lineage>
</organism>
<keyword evidence="1" id="KW-0472">Membrane</keyword>
<name>A0AAW1NQ75_9CHLO</name>
<evidence type="ECO:0000313" key="2">
    <source>
        <dbReference type="EMBL" id="KAK9787272.1"/>
    </source>
</evidence>
<gene>
    <name evidence="2" type="ORF">WJX73_007574</name>
</gene>
<feature type="transmembrane region" description="Helical" evidence="1">
    <location>
        <begin position="21"/>
        <end position="50"/>
    </location>
</feature>
<keyword evidence="1" id="KW-0812">Transmembrane</keyword>
<accession>A0AAW1NQ75</accession>
<reference evidence="2 3" key="1">
    <citation type="journal article" date="2024" name="Nat. Commun.">
        <title>Phylogenomics reveals the evolutionary origins of lichenization in chlorophyte algae.</title>
        <authorList>
            <person name="Puginier C."/>
            <person name="Libourel C."/>
            <person name="Otte J."/>
            <person name="Skaloud P."/>
            <person name="Haon M."/>
            <person name="Grisel S."/>
            <person name="Petersen M."/>
            <person name="Berrin J.G."/>
            <person name="Delaux P.M."/>
            <person name="Dal Grande F."/>
            <person name="Keller J."/>
        </authorList>
    </citation>
    <scope>NUCLEOTIDE SEQUENCE [LARGE SCALE GENOMIC DNA]</scope>
    <source>
        <strain evidence="2 3">SAG 2036</strain>
    </source>
</reference>
<evidence type="ECO:0000256" key="1">
    <source>
        <dbReference type="SAM" id="Phobius"/>
    </source>
</evidence>
<comment type="caution">
    <text evidence="2">The sequence shown here is derived from an EMBL/GenBank/DDBJ whole genome shotgun (WGS) entry which is preliminary data.</text>
</comment>
<dbReference type="EMBL" id="JALJOQ010000251">
    <property type="protein sequence ID" value="KAK9787272.1"/>
    <property type="molecule type" value="Genomic_DNA"/>
</dbReference>
<dbReference type="AlphaFoldDB" id="A0AAW1NQ75"/>
<evidence type="ECO:0000313" key="3">
    <source>
        <dbReference type="Proteomes" id="UP001465755"/>
    </source>
</evidence>
<protein>
    <submittedName>
        <fullName evidence="2">Uncharacterized protein</fullName>
    </submittedName>
</protein>
<sequence length="68" mass="7387">MPVAERPRKPALPAGSWSIRFVHWFAGVIKAAEFEILVLASVSILLYLLASMQLLPLGGSPQRAATEL</sequence>
<keyword evidence="1" id="KW-1133">Transmembrane helix</keyword>